<evidence type="ECO:0000313" key="7">
    <source>
        <dbReference type="EMBL" id="MDN7528236.1"/>
    </source>
</evidence>
<dbReference type="PANTHER" id="PTHR12338:SF8">
    <property type="entry name" value="HEME_HEMOPEXIN-BINDING PROTEIN"/>
    <property type="match status" value="1"/>
</dbReference>
<dbReference type="InterPro" id="IPR011050">
    <property type="entry name" value="Pectin_lyase_fold/virulence"/>
</dbReference>
<feature type="chain" id="PRO_5046627513" evidence="5">
    <location>
        <begin position="25"/>
        <end position="869"/>
    </location>
</feature>
<feature type="domain" description="Filamentous haemagglutinin FhaB/tRNA nuclease CdiA-like TPS" evidence="6">
    <location>
        <begin position="22"/>
        <end position="133"/>
    </location>
</feature>
<reference evidence="7" key="1">
    <citation type="submission" date="2023-07" db="EMBL/GenBank/DDBJ databases">
        <title>A collection of bacterial strains from the Burkholderia cepacia Research Laboratory and Repository.</title>
        <authorList>
            <person name="Lipuma J."/>
            <person name="Spilker T."/>
            <person name="Caverly L."/>
        </authorList>
    </citation>
    <scope>NUCLEOTIDE SEQUENCE</scope>
    <source>
        <strain evidence="7">AU45194</strain>
    </source>
</reference>
<proteinExistence type="predicted"/>
<accession>A0ABT8P315</accession>
<feature type="region of interest" description="Disordered" evidence="4">
    <location>
        <begin position="730"/>
        <end position="771"/>
    </location>
</feature>
<keyword evidence="8" id="KW-1185">Reference proteome</keyword>
<feature type="compositionally biased region" description="Basic and acidic residues" evidence="4">
    <location>
        <begin position="759"/>
        <end position="771"/>
    </location>
</feature>
<gene>
    <name evidence="7" type="ORF">QZM70_35395</name>
</gene>
<dbReference type="SMART" id="SM00912">
    <property type="entry name" value="Haemagg_act"/>
    <property type="match status" value="1"/>
</dbReference>
<dbReference type="SUPFAM" id="SSF51126">
    <property type="entry name" value="Pectin lyase-like"/>
    <property type="match status" value="1"/>
</dbReference>
<dbReference type="PANTHER" id="PTHR12338">
    <property type="entry name" value="AUTOTRANSPORTER"/>
    <property type="match status" value="1"/>
</dbReference>
<name>A0ABT8P315_9BURK</name>
<dbReference type="Pfam" id="PF05860">
    <property type="entry name" value="TPS"/>
    <property type="match status" value="1"/>
</dbReference>
<evidence type="ECO:0000313" key="8">
    <source>
        <dbReference type="Proteomes" id="UP001172217"/>
    </source>
</evidence>
<protein>
    <submittedName>
        <fullName evidence="7">Filamentous hemagglutinin N-terminal domain-containing protein</fullName>
    </submittedName>
</protein>
<evidence type="ECO:0000256" key="2">
    <source>
        <dbReference type="ARBA" id="ARBA00022525"/>
    </source>
</evidence>
<dbReference type="InterPro" id="IPR050909">
    <property type="entry name" value="Bact_Autotransporter_VF"/>
</dbReference>
<evidence type="ECO:0000256" key="3">
    <source>
        <dbReference type="ARBA" id="ARBA00022729"/>
    </source>
</evidence>
<comment type="subcellular location">
    <subcellularLocation>
        <location evidence="1">Secreted</location>
    </subcellularLocation>
</comment>
<keyword evidence="2" id="KW-0964">Secreted</keyword>
<evidence type="ECO:0000256" key="1">
    <source>
        <dbReference type="ARBA" id="ARBA00004613"/>
    </source>
</evidence>
<dbReference type="EMBL" id="JAUJQL010000036">
    <property type="protein sequence ID" value="MDN7528236.1"/>
    <property type="molecule type" value="Genomic_DNA"/>
</dbReference>
<evidence type="ECO:0000256" key="5">
    <source>
        <dbReference type="SAM" id="SignalP"/>
    </source>
</evidence>
<dbReference type="Gene3D" id="2.160.20.10">
    <property type="entry name" value="Single-stranded right-handed beta-helix, Pectin lyase-like"/>
    <property type="match status" value="1"/>
</dbReference>
<sequence>MKNKFTPSRLAFAASLLMASPAFAVGTGTISSGAGSISKQGATTNVQQDSSKMVIDWDNMDVKRNETLKFLQPHNEASVLNRVHSADPTQILGKLNANGNVFIVNSNGVLIGDGASVNVGKLVASSLDISTDDFNADRMRFTGSGKGSVINEGTINAQDVVAMIGGGEVNNKGEIHAGNGVALTSGGDVTLKFNRSGGLAVRIDKGSLAALVENGGLIVAPGQVKLTAWAIDALTRNVVNNTGRIEADTLSHSGDGTISLESVGSGTVGIGGKLDGRIMASGDDIHVRDGAVLDAIGATSSASPGSIDLRANAENGRVEIGGSTLRADRVNIRADNVVASNGESLPRFEGVQEGRGLQLSVTTGTDDHGFRVGGSPAGIDEPDRKTGMINDAFLEASSKSDALLDVGTRLGDITVDSPDVAYRSLKLRSDAGSVRLNSKLSGGRLGVSAGKHIEQASGADIDFTGAVELTAGDRMTQLANVSGNAVSLQADNQLVSGQGTTTKGATVDYSGGDIRLDGNVEASQLSLRAETVAQHSGSTITASELRSSAGKLDLSQGNNKIDLMNLEGGSAKVNVASDTVIDEAHLADDLVVNSNKNIAVGSIDTGGNINLSGAGISRTSWLGVGYPVQLNARGNIDVKARDSVDIGGVQSIGSTSLAAGKKASIGSLWTRGDATVKAGDAGIVLDGLVQVGQDLTLQTSGNVIKGDYDTVRVGRDLTYRLSQGSKVVHRDGSQVGVSVQGKITDSRDSTPPPEDPPPAEDHPPAEDDKLSPAERWTKARVQHEQTVAASRLSFEEAMAKAKAVLQEGLAEAPNDDARSRLQNAYFQSLATANTAMNKAIEAADMALDQARQAFIASFRQAPTLSASRY</sequence>
<dbReference type="InterPro" id="IPR008638">
    <property type="entry name" value="FhaB/CdiA-like_TPS"/>
</dbReference>
<evidence type="ECO:0000256" key="4">
    <source>
        <dbReference type="SAM" id="MobiDB-lite"/>
    </source>
</evidence>
<keyword evidence="3 5" id="KW-0732">Signal</keyword>
<dbReference type="NCBIfam" id="TIGR01901">
    <property type="entry name" value="adhes_NPXG"/>
    <property type="match status" value="1"/>
</dbReference>
<comment type="caution">
    <text evidence="7">The sequence shown here is derived from an EMBL/GenBank/DDBJ whole genome shotgun (WGS) entry which is preliminary data.</text>
</comment>
<organism evidence="7 8">
    <name type="scientific">Burkholderia orbicola</name>
    <dbReference type="NCBI Taxonomy" id="2978683"/>
    <lineage>
        <taxon>Bacteria</taxon>
        <taxon>Pseudomonadati</taxon>
        <taxon>Pseudomonadota</taxon>
        <taxon>Betaproteobacteria</taxon>
        <taxon>Burkholderiales</taxon>
        <taxon>Burkholderiaceae</taxon>
        <taxon>Burkholderia</taxon>
        <taxon>Burkholderia cepacia complex</taxon>
    </lineage>
</organism>
<dbReference type="Proteomes" id="UP001172217">
    <property type="component" value="Unassembled WGS sequence"/>
</dbReference>
<dbReference type="RefSeq" id="WP_301771378.1">
    <property type="nucleotide sequence ID" value="NZ_JAUJQL010000036.1"/>
</dbReference>
<feature type="signal peptide" evidence="5">
    <location>
        <begin position="1"/>
        <end position="24"/>
    </location>
</feature>
<dbReference type="InterPro" id="IPR012334">
    <property type="entry name" value="Pectin_lyas_fold"/>
</dbReference>
<evidence type="ECO:0000259" key="6">
    <source>
        <dbReference type="SMART" id="SM00912"/>
    </source>
</evidence>
<feature type="region of interest" description="Disordered" evidence="4">
    <location>
        <begin position="361"/>
        <end position="384"/>
    </location>
</feature>